<reference evidence="2" key="1">
    <citation type="submission" date="2019-08" db="EMBL/GenBank/DDBJ databases">
        <authorList>
            <person name="Kucharzyk K."/>
            <person name="Murdoch R.W."/>
            <person name="Higgins S."/>
            <person name="Loffler F."/>
        </authorList>
    </citation>
    <scope>NUCLEOTIDE SEQUENCE</scope>
</reference>
<feature type="domain" description="N-acetyltransferase" evidence="1">
    <location>
        <begin position="1"/>
        <end position="119"/>
    </location>
</feature>
<dbReference type="PROSITE" id="PS51186">
    <property type="entry name" value="GNAT"/>
    <property type="match status" value="1"/>
</dbReference>
<name>A0A644XWA1_9ZZZZ</name>
<evidence type="ECO:0000313" key="2">
    <source>
        <dbReference type="EMBL" id="MPM19941.1"/>
    </source>
</evidence>
<dbReference type="AlphaFoldDB" id="A0A644XWA1"/>
<gene>
    <name evidence="2" type="ORF">SDC9_66368</name>
</gene>
<dbReference type="InterPro" id="IPR016181">
    <property type="entry name" value="Acyl_CoA_acyltransferase"/>
</dbReference>
<comment type="caution">
    <text evidence="2">The sequence shown here is derived from an EMBL/GenBank/DDBJ whole genome shotgun (WGS) entry which is preliminary data.</text>
</comment>
<dbReference type="CDD" id="cd04301">
    <property type="entry name" value="NAT_SF"/>
    <property type="match status" value="1"/>
</dbReference>
<dbReference type="SUPFAM" id="SSF55729">
    <property type="entry name" value="Acyl-CoA N-acyltransferases (Nat)"/>
    <property type="match status" value="1"/>
</dbReference>
<sequence length="119" mass="13154">MELLACINNNGIVFGAFLEDKLIGFASLKSNFFGQNNEYLEMSIIQVSSEYRGKGIGKNLFNLMVISARSLGAKKIYISAHSSEESQAFYKAIGCVEAEEIKQVVPANEPCDCQMEFVI</sequence>
<protein>
    <recommendedName>
        <fullName evidence="1">N-acetyltransferase domain-containing protein</fullName>
    </recommendedName>
</protein>
<organism evidence="2">
    <name type="scientific">bioreactor metagenome</name>
    <dbReference type="NCBI Taxonomy" id="1076179"/>
    <lineage>
        <taxon>unclassified sequences</taxon>
        <taxon>metagenomes</taxon>
        <taxon>ecological metagenomes</taxon>
    </lineage>
</organism>
<dbReference type="Gene3D" id="3.40.630.30">
    <property type="match status" value="1"/>
</dbReference>
<accession>A0A644XWA1</accession>
<evidence type="ECO:0000259" key="1">
    <source>
        <dbReference type="PROSITE" id="PS51186"/>
    </source>
</evidence>
<proteinExistence type="predicted"/>
<dbReference type="InterPro" id="IPR000182">
    <property type="entry name" value="GNAT_dom"/>
</dbReference>
<dbReference type="Pfam" id="PF00583">
    <property type="entry name" value="Acetyltransf_1"/>
    <property type="match status" value="1"/>
</dbReference>
<dbReference type="EMBL" id="VSSQ01003276">
    <property type="protein sequence ID" value="MPM19941.1"/>
    <property type="molecule type" value="Genomic_DNA"/>
</dbReference>
<dbReference type="GO" id="GO:0016747">
    <property type="term" value="F:acyltransferase activity, transferring groups other than amino-acyl groups"/>
    <property type="evidence" value="ECO:0007669"/>
    <property type="project" value="InterPro"/>
</dbReference>